<evidence type="ECO:0000259" key="5">
    <source>
        <dbReference type="Pfam" id="PF01625"/>
    </source>
</evidence>
<gene>
    <name evidence="6" type="ORF">DNU06_03770</name>
</gene>
<dbReference type="OrthoDB" id="4174719at2"/>
<dbReference type="SUPFAM" id="SSF55068">
    <property type="entry name" value="Peptide methionine sulfoxide reductase"/>
    <property type="match status" value="1"/>
</dbReference>
<evidence type="ECO:0000256" key="1">
    <source>
        <dbReference type="ARBA" id="ARBA00012502"/>
    </source>
</evidence>
<dbReference type="Gene3D" id="3.30.1060.10">
    <property type="entry name" value="Peptide methionine sulphoxide reductase MsrA"/>
    <property type="match status" value="1"/>
</dbReference>
<proteinExistence type="predicted"/>
<sequence>MSNHQKIGLGGGCHWCTEGVFHALIGVNKVEQGWISSAKPNEAFSEGVIVHFDSSIISLETLIEIHLHTHAATSNHKMRKKYRSAIYFFNENQQITIAKSLTDLESTFPKPIITLVLQFVDFRLNKEEQLNYFLSKPNQPFCITYIHPKLTLLRNEYSNYVNHQKLKSLNV</sequence>
<comment type="caution">
    <text evidence="6">The sequence shown here is derived from an EMBL/GenBank/DDBJ whole genome shotgun (WGS) entry which is preliminary data.</text>
</comment>
<organism evidence="6 7">
    <name type="scientific">Putridiphycobacter roseus</name>
    <dbReference type="NCBI Taxonomy" id="2219161"/>
    <lineage>
        <taxon>Bacteria</taxon>
        <taxon>Pseudomonadati</taxon>
        <taxon>Bacteroidota</taxon>
        <taxon>Flavobacteriia</taxon>
        <taxon>Flavobacteriales</taxon>
        <taxon>Crocinitomicaceae</taxon>
        <taxon>Putridiphycobacter</taxon>
    </lineage>
</organism>
<evidence type="ECO:0000256" key="2">
    <source>
        <dbReference type="ARBA" id="ARBA00023002"/>
    </source>
</evidence>
<feature type="domain" description="Peptide methionine sulphoxide reductase MsrA" evidence="5">
    <location>
        <begin position="7"/>
        <end position="142"/>
    </location>
</feature>
<name>A0A2W1NIJ3_9FLAO</name>
<evidence type="ECO:0000313" key="7">
    <source>
        <dbReference type="Proteomes" id="UP000249248"/>
    </source>
</evidence>
<dbReference type="RefSeq" id="WP_111061897.1">
    <property type="nucleotide sequence ID" value="NZ_JBHUCU010000002.1"/>
</dbReference>
<dbReference type="PANTHER" id="PTHR43774">
    <property type="entry name" value="PEPTIDE METHIONINE SULFOXIDE REDUCTASE"/>
    <property type="match status" value="1"/>
</dbReference>
<protein>
    <recommendedName>
        <fullName evidence="1">peptide-methionine (S)-S-oxide reductase</fullName>
        <ecNumber evidence="1">1.8.4.11</ecNumber>
    </recommendedName>
</protein>
<dbReference type="EC" id="1.8.4.11" evidence="1"/>
<dbReference type="InterPro" id="IPR036509">
    <property type="entry name" value="Met_Sox_Rdtase_MsrA_sf"/>
</dbReference>
<accession>A0A2W1NIJ3</accession>
<keyword evidence="7" id="KW-1185">Reference proteome</keyword>
<dbReference type="PANTHER" id="PTHR43774:SF1">
    <property type="entry name" value="PEPTIDE METHIONINE SULFOXIDE REDUCTASE MSRA 2"/>
    <property type="match status" value="1"/>
</dbReference>
<dbReference type="EMBL" id="QKSB01000002">
    <property type="protein sequence ID" value="PZE17746.1"/>
    <property type="molecule type" value="Genomic_DNA"/>
</dbReference>
<dbReference type="InterPro" id="IPR002569">
    <property type="entry name" value="Met_Sox_Rdtase_MsrA_dom"/>
</dbReference>
<evidence type="ECO:0000256" key="3">
    <source>
        <dbReference type="ARBA" id="ARBA00047806"/>
    </source>
</evidence>
<dbReference type="GO" id="GO:0008113">
    <property type="term" value="F:peptide-methionine (S)-S-oxide reductase activity"/>
    <property type="evidence" value="ECO:0007669"/>
    <property type="project" value="UniProtKB-EC"/>
</dbReference>
<reference evidence="6 7" key="1">
    <citation type="submission" date="2018-06" db="EMBL/GenBank/DDBJ databases">
        <title>The draft genome sequence of Crocinitomix sp. SM1701.</title>
        <authorList>
            <person name="Zhang X."/>
        </authorList>
    </citation>
    <scope>NUCLEOTIDE SEQUENCE [LARGE SCALE GENOMIC DNA]</scope>
    <source>
        <strain evidence="6 7">SM1701</strain>
    </source>
</reference>
<dbReference type="Proteomes" id="UP000249248">
    <property type="component" value="Unassembled WGS sequence"/>
</dbReference>
<evidence type="ECO:0000313" key="6">
    <source>
        <dbReference type="EMBL" id="PZE17746.1"/>
    </source>
</evidence>
<comment type="catalytic activity">
    <reaction evidence="3">
        <text>L-methionyl-[protein] + [thioredoxin]-disulfide + H2O = L-methionyl-(S)-S-oxide-[protein] + [thioredoxin]-dithiol</text>
        <dbReference type="Rhea" id="RHEA:14217"/>
        <dbReference type="Rhea" id="RHEA-COMP:10698"/>
        <dbReference type="Rhea" id="RHEA-COMP:10700"/>
        <dbReference type="Rhea" id="RHEA-COMP:12313"/>
        <dbReference type="Rhea" id="RHEA-COMP:12315"/>
        <dbReference type="ChEBI" id="CHEBI:15377"/>
        <dbReference type="ChEBI" id="CHEBI:16044"/>
        <dbReference type="ChEBI" id="CHEBI:29950"/>
        <dbReference type="ChEBI" id="CHEBI:44120"/>
        <dbReference type="ChEBI" id="CHEBI:50058"/>
        <dbReference type="EC" id="1.8.4.11"/>
    </reaction>
</comment>
<evidence type="ECO:0000256" key="4">
    <source>
        <dbReference type="ARBA" id="ARBA00048782"/>
    </source>
</evidence>
<keyword evidence="2" id="KW-0560">Oxidoreductase</keyword>
<dbReference type="AlphaFoldDB" id="A0A2W1NIJ3"/>
<dbReference type="Pfam" id="PF01625">
    <property type="entry name" value="PMSR"/>
    <property type="match status" value="1"/>
</dbReference>
<comment type="catalytic activity">
    <reaction evidence="4">
        <text>[thioredoxin]-disulfide + L-methionine + H2O = L-methionine (S)-S-oxide + [thioredoxin]-dithiol</text>
        <dbReference type="Rhea" id="RHEA:19993"/>
        <dbReference type="Rhea" id="RHEA-COMP:10698"/>
        <dbReference type="Rhea" id="RHEA-COMP:10700"/>
        <dbReference type="ChEBI" id="CHEBI:15377"/>
        <dbReference type="ChEBI" id="CHEBI:29950"/>
        <dbReference type="ChEBI" id="CHEBI:50058"/>
        <dbReference type="ChEBI" id="CHEBI:57844"/>
        <dbReference type="ChEBI" id="CHEBI:58772"/>
        <dbReference type="EC" id="1.8.4.11"/>
    </reaction>
</comment>